<reference evidence="1 2" key="1">
    <citation type="submission" date="2010-08" db="EMBL/GenBank/DDBJ databases">
        <title>Complete sequence of Gallionella capsiferriformans ES-2.</title>
        <authorList>
            <consortium name="US DOE Joint Genome Institute"/>
            <person name="Lucas S."/>
            <person name="Copeland A."/>
            <person name="Lapidus A."/>
            <person name="Cheng J.-F."/>
            <person name="Bruce D."/>
            <person name="Goodwin L."/>
            <person name="Pitluck S."/>
            <person name="Chertkov O."/>
            <person name="Davenport K.W."/>
            <person name="Detter J.C."/>
            <person name="Han C."/>
            <person name="Tapia R."/>
            <person name="Land M."/>
            <person name="Hauser L."/>
            <person name="Chang Y.-J."/>
            <person name="Jeffries C."/>
            <person name="Kyrpides N."/>
            <person name="Ivanova N."/>
            <person name="Mikhailova N."/>
            <person name="Shelobolina E.S."/>
            <person name="Picardal F."/>
            <person name="Roden E."/>
            <person name="Emerson D."/>
            <person name="Woyke T."/>
        </authorList>
    </citation>
    <scope>NUCLEOTIDE SEQUENCE [LARGE SCALE GENOMIC DNA]</scope>
    <source>
        <strain evidence="1 2">ES-2</strain>
    </source>
</reference>
<dbReference type="PANTHER" id="PTHR36154:SF1">
    <property type="entry name" value="DNA-BINDING TRANSCRIPTIONAL ACTIVATOR ALPA"/>
    <property type="match status" value="1"/>
</dbReference>
<dbReference type="AlphaFoldDB" id="D9SH49"/>
<accession>D9SH49</accession>
<dbReference type="RefSeq" id="WP_013293780.1">
    <property type="nucleotide sequence ID" value="NC_014394.1"/>
</dbReference>
<dbReference type="eggNOG" id="COG3311">
    <property type="taxonomic scope" value="Bacteria"/>
</dbReference>
<dbReference type="SUPFAM" id="SSF46955">
    <property type="entry name" value="Putative DNA-binding domain"/>
    <property type="match status" value="1"/>
</dbReference>
<sequence length="77" mass="8659">MMQSKLLQNVPVHAQQQVVDYLIPRKTVEKLSGLSRATIYRLIKAGKFPRPLSIGPGSVRWRQSDVVAWQQSLSATV</sequence>
<dbReference type="Pfam" id="PF05930">
    <property type="entry name" value="Phage_AlpA"/>
    <property type="match status" value="1"/>
</dbReference>
<dbReference type="KEGG" id="gca:Galf_1836"/>
<dbReference type="STRING" id="395494.Galf_1836"/>
<keyword evidence="2" id="KW-1185">Reference proteome</keyword>
<gene>
    <name evidence="1" type="ordered locus">Galf_1836</name>
</gene>
<proteinExistence type="predicted"/>
<evidence type="ECO:0000313" key="2">
    <source>
        <dbReference type="Proteomes" id="UP000001235"/>
    </source>
</evidence>
<dbReference type="HOGENOM" id="CLU_140176_15_3_4"/>
<dbReference type="Proteomes" id="UP000001235">
    <property type="component" value="Chromosome"/>
</dbReference>
<name>D9SH49_GALCS</name>
<protein>
    <submittedName>
        <fullName evidence="1">Phage transcriptional regulator, AlpA</fullName>
    </submittedName>
</protein>
<dbReference type="InterPro" id="IPR052931">
    <property type="entry name" value="Prophage_regulatory_activator"/>
</dbReference>
<dbReference type="Gene3D" id="1.10.238.160">
    <property type="match status" value="1"/>
</dbReference>
<dbReference type="InterPro" id="IPR009061">
    <property type="entry name" value="DNA-bd_dom_put_sf"/>
</dbReference>
<dbReference type="EMBL" id="CP002159">
    <property type="protein sequence ID" value="ADL55846.1"/>
    <property type="molecule type" value="Genomic_DNA"/>
</dbReference>
<evidence type="ECO:0000313" key="1">
    <source>
        <dbReference type="EMBL" id="ADL55846.1"/>
    </source>
</evidence>
<dbReference type="PANTHER" id="PTHR36154">
    <property type="entry name" value="DNA-BINDING TRANSCRIPTIONAL ACTIVATOR ALPA"/>
    <property type="match status" value="1"/>
</dbReference>
<organism evidence="1 2">
    <name type="scientific">Gallionella capsiferriformans (strain ES-2)</name>
    <name type="common">Gallionella ferruginea capsiferriformans (strain ES-2)</name>
    <dbReference type="NCBI Taxonomy" id="395494"/>
    <lineage>
        <taxon>Bacteria</taxon>
        <taxon>Pseudomonadati</taxon>
        <taxon>Pseudomonadota</taxon>
        <taxon>Betaproteobacteria</taxon>
        <taxon>Nitrosomonadales</taxon>
        <taxon>Gallionellaceae</taxon>
        <taxon>Gallionella</taxon>
    </lineage>
</organism>
<dbReference type="InterPro" id="IPR010260">
    <property type="entry name" value="AlpA"/>
</dbReference>